<name>A0ACC0Q2K4_RHOML</name>
<comment type="caution">
    <text evidence="1">The sequence shown here is derived from an EMBL/GenBank/DDBJ whole genome shotgun (WGS) entry which is preliminary data.</text>
</comment>
<evidence type="ECO:0000313" key="2">
    <source>
        <dbReference type="Proteomes" id="UP001062846"/>
    </source>
</evidence>
<proteinExistence type="predicted"/>
<dbReference type="EMBL" id="CM046388">
    <property type="protein sequence ID" value="KAI8571965.1"/>
    <property type="molecule type" value="Genomic_DNA"/>
</dbReference>
<evidence type="ECO:0000313" key="1">
    <source>
        <dbReference type="EMBL" id="KAI8571965.1"/>
    </source>
</evidence>
<accession>A0ACC0Q2K4</accession>
<sequence>MPYLFTKAVQAMSQKGVECLKFQEKLFRKIAPEHKIRDPQVEEEFNEDYDRMDPYLQAEEGVHQQN</sequence>
<keyword evidence="2" id="KW-1185">Reference proteome</keyword>
<organism evidence="1 2">
    <name type="scientific">Rhododendron molle</name>
    <name type="common">Chinese azalea</name>
    <name type="synonym">Azalea mollis</name>
    <dbReference type="NCBI Taxonomy" id="49168"/>
    <lineage>
        <taxon>Eukaryota</taxon>
        <taxon>Viridiplantae</taxon>
        <taxon>Streptophyta</taxon>
        <taxon>Embryophyta</taxon>
        <taxon>Tracheophyta</taxon>
        <taxon>Spermatophyta</taxon>
        <taxon>Magnoliopsida</taxon>
        <taxon>eudicotyledons</taxon>
        <taxon>Gunneridae</taxon>
        <taxon>Pentapetalae</taxon>
        <taxon>asterids</taxon>
        <taxon>Ericales</taxon>
        <taxon>Ericaceae</taxon>
        <taxon>Ericoideae</taxon>
        <taxon>Rhodoreae</taxon>
        <taxon>Rhododendron</taxon>
    </lineage>
</organism>
<gene>
    <name evidence="1" type="ORF">RHMOL_Rhmol01G0161900</name>
</gene>
<protein>
    <submittedName>
        <fullName evidence="1">Uncharacterized protein</fullName>
    </submittedName>
</protein>
<dbReference type="Proteomes" id="UP001062846">
    <property type="component" value="Chromosome 1"/>
</dbReference>
<reference evidence="1" key="1">
    <citation type="submission" date="2022-02" db="EMBL/GenBank/DDBJ databases">
        <title>Plant Genome Project.</title>
        <authorList>
            <person name="Zhang R.-G."/>
        </authorList>
    </citation>
    <scope>NUCLEOTIDE SEQUENCE</scope>
    <source>
        <strain evidence="1">AT1</strain>
    </source>
</reference>